<evidence type="ECO:0000313" key="5">
    <source>
        <dbReference type="EMBL" id="KAJ8478995.1"/>
    </source>
</evidence>
<dbReference type="EMBL" id="JAQQAF010000006">
    <property type="protein sequence ID" value="KAJ8478995.1"/>
    <property type="molecule type" value="Genomic_DNA"/>
</dbReference>
<feature type="domain" description="K Homology" evidence="4">
    <location>
        <begin position="118"/>
        <end position="188"/>
    </location>
</feature>
<protein>
    <recommendedName>
        <fullName evidence="4">K Homology domain-containing protein</fullName>
    </recommendedName>
</protein>
<dbReference type="Gene3D" id="3.30.310.210">
    <property type="match status" value="1"/>
</dbReference>
<feature type="domain" description="K Homology" evidence="4">
    <location>
        <begin position="250"/>
        <end position="325"/>
    </location>
</feature>
<dbReference type="PROSITE" id="PS50084">
    <property type="entry name" value="KH_TYPE_1"/>
    <property type="match status" value="5"/>
</dbReference>
<dbReference type="AlphaFoldDB" id="A0AAV8QLW1"/>
<evidence type="ECO:0000259" key="4">
    <source>
        <dbReference type="SMART" id="SM00322"/>
    </source>
</evidence>
<comment type="caution">
    <text evidence="5">The sequence shown here is derived from an EMBL/GenBank/DDBJ whole genome shotgun (WGS) entry which is preliminary data.</text>
</comment>
<gene>
    <name evidence="5" type="ORF">OPV22_022722</name>
</gene>
<evidence type="ECO:0000256" key="2">
    <source>
        <dbReference type="PROSITE-ProRule" id="PRU00117"/>
    </source>
</evidence>
<dbReference type="CDD" id="cd22460">
    <property type="entry name" value="KH-I_PEPPER_rpt2_like"/>
    <property type="match status" value="2"/>
</dbReference>
<dbReference type="InterPro" id="IPR004087">
    <property type="entry name" value="KH_dom"/>
</dbReference>
<name>A0AAV8QLW1_ENSVE</name>
<feature type="region of interest" description="Disordered" evidence="3">
    <location>
        <begin position="180"/>
        <end position="225"/>
    </location>
</feature>
<dbReference type="Gene3D" id="3.30.1370.10">
    <property type="entry name" value="K Homology domain, type 1"/>
    <property type="match status" value="4"/>
</dbReference>
<dbReference type="GO" id="GO:0003723">
    <property type="term" value="F:RNA binding"/>
    <property type="evidence" value="ECO:0007669"/>
    <property type="project" value="UniProtKB-UniRule"/>
</dbReference>
<evidence type="ECO:0000313" key="6">
    <source>
        <dbReference type="Proteomes" id="UP001222027"/>
    </source>
</evidence>
<reference evidence="5 6" key="1">
    <citation type="submission" date="2022-12" db="EMBL/GenBank/DDBJ databases">
        <title>Chromosome-scale assembly of the Ensete ventricosum genome.</title>
        <authorList>
            <person name="Dussert Y."/>
            <person name="Stocks J."/>
            <person name="Wendawek A."/>
            <person name="Woldeyes F."/>
            <person name="Nichols R.A."/>
            <person name="Borrell J.S."/>
        </authorList>
    </citation>
    <scope>NUCLEOTIDE SEQUENCE [LARGE SCALE GENOMIC DNA]</scope>
    <source>
        <strain evidence="6">cv. Maze</strain>
        <tissue evidence="5">Seeds</tissue>
    </source>
</reference>
<sequence>MCLTRALPASQLLPRSQTNSYRRLASPQGPPATASTSRDPRGSQRLLARLVWLVRSEGLCGEDAAASIIKEAKKQMAFPLLPSKRPYERNPLEHTGRGKCPKTGPSITLQNQVKVPTGAIIFRILCPASKSGSVIGKGGGIVARISQQTGAKIRLEETVPGCNERVIVITGFEKYAELGSKQSKEDDEGAGTVDGVESAKENTDNIEGTEDSAAADSSKFDGVPSSPVKALVLVFERLIEDESENDDEDETVSARLLVLSGQVGCVLGKGGSIIKQLSADSGARIRILPRDKLPLCASQQDEIVQVTGGVDSVKKALHLVAQQLLDNPPREHDLFPSLGLSGPSSDPFASIPRAEGLPPPNFHYPPQVPPFSNRPHDITDFHPGIGPPFPKFHESGLPLQPQVSPEPIIYRLLCSNDKVGSVIGKGGNIVKGLKNDTGCEIKVLETTPESEDRIIVISGLALPSDRIAPVQDAVLRVQHRLVMAVPDTKESTVLSRLLVTSNQTGCLLGKGGSIIAEMRKLSGAHIRILGKEQIPKGVPENDEVVQISGEFGAVQEALLQITARLKLHVFRDKLPTMNRNIPPAFVEQLPPYGLYMGRRESSPPRLYPNMPPFQKDHVGRPFEERSVFAHPVHGSGIPLGIERPAPWPPQGMRDIGGPMLLPDYPGGPQRRMGRFASGSQPSPITSVDVFVPRSLVPSIYGEDGGCLKRIREISEAKIIITEPRPEATETLIIISGTPEQTNAAQSLIHAIFPSMRSERPSTFQCEDFDAAVLVSYASSSIAFSICWILNLNIPCVTMAANS</sequence>
<dbReference type="CDD" id="cd22459">
    <property type="entry name" value="KH-I_PEPPER_rpt1_like"/>
    <property type="match status" value="2"/>
</dbReference>
<evidence type="ECO:0000256" key="1">
    <source>
        <dbReference type="ARBA" id="ARBA00022737"/>
    </source>
</evidence>
<keyword evidence="1" id="KW-0677">Repeat</keyword>
<accession>A0AAV8QLW1</accession>
<feature type="domain" description="K Homology" evidence="4">
    <location>
        <begin position="491"/>
        <end position="566"/>
    </location>
</feature>
<feature type="region of interest" description="Disordered" evidence="3">
    <location>
        <begin position="83"/>
        <end position="108"/>
    </location>
</feature>
<dbReference type="PANTHER" id="PTHR10288">
    <property type="entry name" value="KH DOMAIN CONTAINING RNA BINDING PROTEIN"/>
    <property type="match status" value="1"/>
</dbReference>
<keyword evidence="6" id="KW-1185">Reference proteome</keyword>
<dbReference type="InterPro" id="IPR036612">
    <property type="entry name" value="KH_dom_type_1_sf"/>
</dbReference>
<dbReference type="Pfam" id="PF00013">
    <property type="entry name" value="KH_1"/>
    <property type="match status" value="5"/>
</dbReference>
<dbReference type="SMART" id="SM00322">
    <property type="entry name" value="KH"/>
    <property type="match status" value="5"/>
</dbReference>
<feature type="region of interest" description="Disordered" evidence="3">
    <location>
        <begin position="1"/>
        <end position="41"/>
    </location>
</feature>
<feature type="compositionally biased region" description="Basic and acidic residues" evidence="3">
    <location>
        <begin position="85"/>
        <end position="96"/>
    </location>
</feature>
<dbReference type="Proteomes" id="UP001222027">
    <property type="component" value="Unassembled WGS sequence"/>
</dbReference>
<dbReference type="SUPFAM" id="SSF54791">
    <property type="entry name" value="Eukaryotic type KH-domain (KH-domain type I)"/>
    <property type="match status" value="5"/>
</dbReference>
<dbReference type="InterPro" id="IPR004088">
    <property type="entry name" value="KH_dom_type_1"/>
</dbReference>
<evidence type="ECO:0000256" key="3">
    <source>
        <dbReference type="SAM" id="MobiDB-lite"/>
    </source>
</evidence>
<organism evidence="5 6">
    <name type="scientific">Ensete ventricosum</name>
    <name type="common">Abyssinian banana</name>
    <name type="synonym">Musa ensete</name>
    <dbReference type="NCBI Taxonomy" id="4639"/>
    <lineage>
        <taxon>Eukaryota</taxon>
        <taxon>Viridiplantae</taxon>
        <taxon>Streptophyta</taxon>
        <taxon>Embryophyta</taxon>
        <taxon>Tracheophyta</taxon>
        <taxon>Spermatophyta</taxon>
        <taxon>Magnoliopsida</taxon>
        <taxon>Liliopsida</taxon>
        <taxon>Zingiberales</taxon>
        <taxon>Musaceae</taxon>
        <taxon>Ensete</taxon>
    </lineage>
</organism>
<proteinExistence type="predicted"/>
<keyword evidence="2" id="KW-0694">RNA-binding</keyword>
<feature type="domain" description="K Homology" evidence="4">
    <location>
        <begin position="406"/>
        <end position="479"/>
    </location>
</feature>
<feature type="domain" description="K Homology" evidence="4">
    <location>
        <begin position="683"/>
        <end position="753"/>
    </location>
</feature>